<organism evidence="3 4">
    <name type="scientific">Corallococcus exercitus</name>
    <dbReference type="NCBI Taxonomy" id="2316736"/>
    <lineage>
        <taxon>Bacteria</taxon>
        <taxon>Pseudomonadati</taxon>
        <taxon>Myxococcota</taxon>
        <taxon>Myxococcia</taxon>
        <taxon>Myxococcales</taxon>
        <taxon>Cystobacterineae</taxon>
        <taxon>Myxococcaceae</taxon>
        <taxon>Corallococcus</taxon>
    </lineage>
</organism>
<dbReference type="RefSeq" id="WP_158617052.1">
    <property type="nucleotide sequence ID" value="NZ_JABFJV010000058.1"/>
</dbReference>
<dbReference type="Proteomes" id="UP000563426">
    <property type="component" value="Unassembled WGS sequence"/>
</dbReference>
<dbReference type="InterPro" id="IPR050245">
    <property type="entry name" value="PrsA_foldase"/>
</dbReference>
<protein>
    <recommendedName>
        <fullName evidence="2">PpiC domain-containing protein</fullName>
    </recommendedName>
</protein>
<dbReference type="GO" id="GO:0003755">
    <property type="term" value="F:peptidyl-prolyl cis-trans isomerase activity"/>
    <property type="evidence" value="ECO:0007669"/>
    <property type="project" value="InterPro"/>
</dbReference>
<dbReference type="Gene3D" id="3.10.50.40">
    <property type="match status" value="1"/>
</dbReference>
<dbReference type="AlphaFoldDB" id="A0A7Y4KJK0"/>
<keyword evidence="4" id="KW-1185">Reference proteome</keyword>
<feature type="domain" description="PpiC" evidence="2">
    <location>
        <begin position="44"/>
        <end position="179"/>
    </location>
</feature>
<sequence>MLFQEATRRGIPQDAEIRRQVRELEERLSIQALLAQEEKAAPAPTEAEARAFYEGHLERFAQPERLRLARAWVMVPPGSARPAWEQARQRAESLRKRLLAGEPVAKVAAAGDGPERARGGEWGLLARGEFGNPELEKAALALNRPGAVSAVVEDATGVGVLVLQERRPARVPPFEEVREAVAGQMAPGAQRRVFEQLLTRLRAASSVQLGDGTGSPAGTPDKKP</sequence>
<evidence type="ECO:0000256" key="1">
    <source>
        <dbReference type="SAM" id="MobiDB-lite"/>
    </source>
</evidence>
<evidence type="ECO:0000259" key="2">
    <source>
        <dbReference type="Pfam" id="PF13145"/>
    </source>
</evidence>
<gene>
    <name evidence="3" type="ORF">HMI49_12910</name>
</gene>
<proteinExistence type="predicted"/>
<dbReference type="PANTHER" id="PTHR47245:SF2">
    <property type="entry name" value="PEPTIDYL-PROLYL CIS-TRANS ISOMERASE HP_0175-RELATED"/>
    <property type="match status" value="1"/>
</dbReference>
<dbReference type="InterPro" id="IPR046357">
    <property type="entry name" value="PPIase_dom_sf"/>
</dbReference>
<comment type="caution">
    <text evidence="3">The sequence shown here is derived from an EMBL/GenBank/DDBJ whole genome shotgun (WGS) entry which is preliminary data.</text>
</comment>
<dbReference type="Pfam" id="PF13145">
    <property type="entry name" value="Rotamase_2"/>
    <property type="match status" value="1"/>
</dbReference>
<dbReference type="Gene3D" id="1.10.4030.10">
    <property type="entry name" value="Porin chaperone SurA, peptide-binding domain"/>
    <property type="match status" value="1"/>
</dbReference>
<reference evidence="3 4" key="1">
    <citation type="submission" date="2020-05" db="EMBL/GenBank/DDBJ databases">
        <authorList>
            <person name="Whitworth D."/>
        </authorList>
    </citation>
    <scope>NUCLEOTIDE SEQUENCE [LARGE SCALE GENOMIC DNA]</scope>
    <source>
        <strain evidence="3 4">AB043B</strain>
    </source>
</reference>
<dbReference type="SUPFAM" id="SSF54534">
    <property type="entry name" value="FKBP-like"/>
    <property type="match status" value="1"/>
</dbReference>
<name>A0A7Y4KJK0_9BACT</name>
<dbReference type="PANTHER" id="PTHR47245">
    <property type="entry name" value="PEPTIDYLPROLYL ISOMERASE"/>
    <property type="match status" value="1"/>
</dbReference>
<feature type="region of interest" description="Disordered" evidence="1">
    <location>
        <begin position="205"/>
        <end position="224"/>
    </location>
</feature>
<evidence type="ECO:0000313" key="3">
    <source>
        <dbReference type="EMBL" id="NOK34094.1"/>
    </source>
</evidence>
<dbReference type="OrthoDB" id="5383024at2"/>
<accession>A0A7Y4KJK0</accession>
<dbReference type="InterPro" id="IPR000297">
    <property type="entry name" value="PPIase_PpiC"/>
</dbReference>
<evidence type="ECO:0000313" key="4">
    <source>
        <dbReference type="Proteomes" id="UP000563426"/>
    </source>
</evidence>
<dbReference type="EMBL" id="JABFJV010000058">
    <property type="protein sequence ID" value="NOK34094.1"/>
    <property type="molecule type" value="Genomic_DNA"/>
</dbReference>